<protein>
    <recommendedName>
        <fullName evidence="3">WAP domain-containing protein</fullName>
    </recommendedName>
</protein>
<comment type="caution">
    <text evidence="1">The sequence shown here is derived from an EMBL/GenBank/DDBJ whole genome shotgun (WGS) entry which is preliminary data.</text>
</comment>
<sequence length="252" mass="28877">MDHFRPECNGIYRSHMTRHRDRPMQKLAPLPRELLPSFRRFKFHRKSIADLTRRTLGLNNCSAPISKCRESLLCENGLMCHSTSGYCCLTMDRITVVNDCNAEPHTLFGAAERIKFHVIALRGTKSRRRDVRQMNDGKSSAERKFHGKMSARGIEEEPNVDYDLLLRGRRASAVRAAKQRTTNLDQISKPSKELLERRKTLRLDPNSEVPIELKELNEAGKKIALRINRNECEGAKRVEEMLGPARSVKATI</sequence>
<proteinExistence type="predicted"/>
<name>A0ABR1E2I0_NECAM</name>
<organism evidence="1 2">
    <name type="scientific">Necator americanus</name>
    <name type="common">Human hookworm</name>
    <dbReference type="NCBI Taxonomy" id="51031"/>
    <lineage>
        <taxon>Eukaryota</taxon>
        <taxon>Metazoa</taxon>
        <taxon>Ecdysozoa</taxon>
        <taxon>Nematoda</taxon>
        <taxon>Chromadorea</taxon>
        <taxon>Rhabditida</taxon>
        <taxon>Rhabditina</taxon>
        <taxon>Rhabditomorpha</taxon>
        <taxon>Strongyloidea</taxon>
        <taxon>Ancylostomatidae</taxon>
        <taxon>Bunostominae</taxon>
        <taxon>Necator</taxon>
    </lineage>
</organism>
<evidence type="ECO:0000313" key="2">
    <source>
        <dbReference type="Proteomes" id="UP001303046"/>
    </source>
</evidence>
<keyword evidence="2" id="KW-1185">Reference proteome</keyword>
<evidence type="ECO:0008006" key="3">
    <source>
        <dbReference type="Google" id="ProtNLM"/>
    </source>
</evidence>
<dbReference type="EMBL" id="JAVFWL010000005">
    <property type="protein sequence ID" value="KAK6755936.1"/>
    <property type="molecule type" value="Genomic_DNA"/>
</dbReference>
<reference evidence="1 2" key="1">
    <citation type="submission" date="2023-08" db="EMBL/GenBank/DDBJ databases">
        <title>A Necator americanus chromosomal reference genome.</title>
        <authorList>
            <person name="Ilik V."/>
            <person name="Petrzelkova K.J."/>
            <person name="Pardy F."/>
            <person name="Fuh T."/>
            <person name="Niatou-Singa F.S."/>
            <person name="Gouil Q."/>
            <person name="Baker L."/>
            <person name="Ritchie M.E."/>
            <person name="Jex A.R."/>
            <person name="Gazzola D."/>
            <person name="Li H."/>
            <person name="Toshio Fujiwara R."/>
            <person name="Zhan B."/>
            <person name="Aroian R.V."/>
            <person name="Pafco B."/>
            <person name="Schwarz E.M."/>
        </authorList>
    </citation>
    <scope>NUCLEOTIDE SEQUENCE [LARGE SCALE GENOMIC DNA]</scope>
    <source>
        <strain evidence="1 2">Aroian</strain>
        <tissue evidence="1">Whole animal</tissue>
    </source>
</reference>
<dbReference type="Proteomes" id="UP001303046">
    <property type="component" value="Unassembled WGS sequence"/>
</dbReference>
<accession>A0ABR1E2I0</accession>
<evidence type="ECO:0000313" key="1">
    <source>
        <dbReference type="EMBL" id="KAK6755936.1"/>
    </source>
</evidence>
<gene>
    <name evidence="1" type="primary">Necator_chrV.g19160</name>
    <name evidence="1" type="ORF">RB195_014368</name>
</gene>